<dbReference type="Proteomes" id="UP001341840">
    <property type="component" value="Unassembled WGS sequence"/>
</dbReference>
<dbReference type="EMBL" id="JASCZI010000705">
    <property type="protein sequence ID" value="MED6113057.1"/>
    <property type="molecule type" value="Genomic_DNA"/>
</dbReference>
<reference evidence="3 4" key="1">
    <citation type="journal article" date="2023" name="Plants (Basel)">
        <title>Bridging the Gap: Combining Genomics and Transcriptomics Approaches to Understand Stylosanthes scabra, an Orphan Legume from the Brazilian Caatinga.</title>
        <authorList>
            <person name="Ferreira-Neto J.R.C."/>
            <person name="da Silva M.D."/>
            <person name="Binneck E."/>
            <person name="de Melo N.F."/>
            <person name="da Silva R.H."/>
            <person name="de Melo A.L.T.M."/>
            <person name="Pandolfi V."/>
            <person name="Bustamante F.O."/>
            <person name="Brasileiro-Vidal A.C."/>
            <person name="Benko-Iseppon A.M."/>
        </authorList>
    </citation>
    <scope>NUCLEOTIDE SEQUENCE [LARGE SCALE GENOMIC DNA]</scope>
    <source>
        <tissue evidence="3">Leaves</tissue>
    </source>
</reference>
<feature type="compositionally biased region" description="Polar residues" evidence="1">
    <location>
        <begin position="231"/>
        <end position="248"/>
    </location>
</feature>
<proteinExistence type="predicted"/>
<comment type="caution">
    <text evidence="3">The sequence shown here is derived from an EMBL/GenBank/DDBJ whole genome shotgun (WGS) entry which is preliminary data.</text>
</comment>
<feature type="region of interest" description="Disordered" evidence="1">
    <location>
        <begin position="126"/>
        <end position="151"/>
    </location>
</feature>
<keyword evidence="4" id="KW-1185">Reference proteome</keyword>
<evidence type="ECO:0000313" key="4">
    <source>
        <dbReference type="Proteomes" id="UP001341840"/>
    </source>
</evidence>
<sequence length="378" mass="42685">MARPNLPKVWISFKYERIQNTYCLKCGVIGHNKKVCNKPVAAANWNHQKPRHLSGLDVNRLAQIDEMEVLEVQVDINTWENEMQPANQSQTQQETIEHGHAAASGVNNEGGEKNLGHAEGSLQKVLAVQQQPQGESSSKQVQNQPQTENYPQHDQMQIAGFQQQPHGEGTSQQVQKHVLAKVFGQLENMLKQREDSTHLPISVNLESNLQEVNIAVRVKMQVDLNIANNQEQASTQQEQTFYNSSEQPGPNKEGLNLGLTNSDITNDVSSSVDIWNFRDTPKMMRTCDGGGRKIIQRRTKEAPYIVELADKDEVMEDNKSLQPAEGTWEMELAQNINSCLQIKRKKAENFPICIEENMMVESSIEMTERANKRVKGFC</sequence>
<feature type="compositionally biased region" description="Polar residues" evidence="1">
    <location>
        <begin position="128"/>
        <end position="151"/>
    </location>
</feature>
<evidence type="ECO:0000256" key="1">
    <source>
        <dbReference type="SAM" id="MobiDB-lite"/>
    </source>
</evidence>
<protein>
    <recommendedName>
        <fullName evidence="2">Zinc knuckle CX2CX4HX4C domain-containing protein</fullName>
    </recommendedName>
</protein>
<feature type="region of interest" description="Disordered" evidence="1">
    <location>
        <begin position="231"/>
        <end position="257"/>
    </location>
</feature>
<dbReference type="InterPro" id="IPR025836">
    <property type="entry name" value="Zn_knuckle_CX2CX4HX4C"/>
</dbReference>
<name>A0ABU6QM36_9FABA</name>
<organism evidence="3 4">
    <name type="scientific">Stylosanthes scabra</name>
    <dbReference type="NCBI Taxonomy" id="79078"/>
    <lineage>
        <taxon>Eukaryota</taxon>
        <taxon>Viridiplantae</taxon>
        <taxon>Streptophyta</taxon>
        <taxon>Embryophyta</taxon>
        <taxon>Tracheophyta</taxon>
        <taxon>Spermatophyta</taxon>
        <taxon>Magnoliopsida</taxon>
        <taxon>eudicotyledons</taxon>
        <taxon>Gunneridae</taxon>
        <taxon>Pentapetalae</taxon>
        <taxon>rosids</taxon>
        <taxon>fabids</taxon>
        <taxon>Fabales</taxon>
        <taxon>Fabaceae</taxon>
        <taxon>Papilionoideae</taxon>
        <taxon>50 kb inversion clade</taxon>
        <taxon>dalbergioids sensu lato</taxon>
        <taxon>Dalbergieae</taxon>
        <taxon>Pterocarpus clade</taxon>
        <taxon>Stylosanthes</taxon>
    </lineage>
</organism>
<feature type="domain" description="Zinc knuckle CX2CX4HX4C" evidence="2">
    <location>
        <begin position="9"/>
        <end position="38"/>
    </location>
</feature>
<dbReference type="Pfam" id="PF14392">
    <property type="entry name" value="zf-CCHC_4"/>
    <property type="match status" value="1"/>
</dbReference>
<evidence type="ECO:0000259" key="2">
    <source>
        <dbReference type="Pfam" id="PF14392"/>
    </source>
</evidence>
<evidence type="ECO:0000313" key="3">
    <source>
        <dbReference type="EMBL" id="MED6113057.1"/>
    </source>
</evidence>
<gene>
    <name evidence="3" type="ORF">PIB30_067456</name>
</gene>
<accession>A0ABU6QM36</accession>